<dbReference type="InterPro" id="IPR039430">
    <property type="entry name" value="Thymidylate_kin-like_dom"/>
</dbReference>
<keyword evidence="4 12" id="KW-0808">Transferase</keyword>
<feature type="domain" description="Thymidylate kinase-like" evidence="13">
    <location>
        <begin position="29"/>
        <end position="218"/>
    </location>
</feature>
<comment type="function">
    <text evidence="11 12">Phosphorylation of dTMP to form dTDP in both de novo and salvage pathways of dTTP synthesis.</text>
</comment>
<evidence type="ECO:0000256" key="3">
    <source>
        <dbReference type="ARBA" id="ARBA00017144"/>
    </source>
</evidence>
<organism evidence="14 15">
    <name type="scientific">Woeseia oceani</name>
    <dbReference type="NCBI Taxonomy" id="1548547"/>
    <lineage>
        <taxon>Bacteria</taxon>
        <taxon>Pseudomonadati</taxon>
        <taxon>Pseudomonadota</taxon>
        <taxon>Gammaproteobacteria</taxon>
        <taxon>Woeseiales</taxon>
        <taxon>Woeseiaceae</taxon>
        <taxon>Woeseia</taxon>
    </lineage>
</organism>
<evidence type="ECO:0000256" key="10">
    <source>
        <dbReference type="ARBA" id="ARBA00048743"/>
    </source>
</evidence>
<evidence type="ECO:0000256" key="9">
    <source>
        <dbReference type="ARBA" id="ARBA00029962"/>
    </source>
</evidence>
<dbReference type="Gene3D" id="3.40.50.300">
    <property type="entry name" value="P-loop containing nucleotide triphosphate hydrolases"/>
    <property type="match status" value="1"/>
</dbReference>
<dbReference type="EMBL" id="CP016268">
    <property type="protein sequence ID" value="ANO51399.1"/>
    <property type="molecule type" value="Genomic_DNA"/>
</dbReference>
<dbReference type="GO" id="GO:0006235">
    <property type="term" value="P:dTTP biosynthetic process"/>
    <property type="evidence" value="ECO:0007669"/>
    <property type="project" value="UniProtKB-UniRule"/>
</dbReference>
<protein>
    <recommendedName>
        <fullName evidence="3 12">Thymidylate kinase</fullName>
        <ecNumber evidence="2 12">2.7.4.9</ecNumber>
    </recommendedName>
    <alternativeName>
        <fullName evidence="9 12">dTMP kinase</fullName>
    </alternativeName>
</protein>
<sequence length="226" mass="24865">MTRPCANTLNVCVPESQVSKRGRGKFITVEGGEGVGKSTNIDFMAALIEEQGYTVVRTREPGGTPMAERIRGLLLEHGEENLPDTAELLLFFAARTLNIENAIKPALAAGQWVLCDRFTDASRAYQGCGRGLDTDKIETLASWVHADVQPDLTVLLDAPPAIGMQRAQKRGAADRLESEHEAFYTRVRDGYLAIAAREPERFAVIDASRTLDEVQQQIGRAMGRFF</sequence>
<dbReference type="KEGG" id="woc:BA177_09470"/>
<accession>A0A193LGA6</accession>
<keyword evidence="15" id="KW-1185">Reference proteome</keyword>
<dbReference type="CDD" id="cd01672">
    <property type="entry name" value="TMPK"/>
    <property type="match status" value="1"/>
</dbReference>
<evidence type="ECO:0000313" key="14">
    <source>
        <dbReference type="EMBL" id="ANO51399.1"/>
    </source>
</evidence>
<evidence type="ECO:0000259" key="13">
    <source>
        <dbReference type="Pfam" id="PF02223"/>
    </source>
</evidence>
<dbReference type="GO" id="GO:0006233">
    <property type="term" value="P:dTDP biosynthetic process"/>
    <property type="evidence" value="ECO:0007669"/>
    <property type="project" value="InterPro"/>
</dbReference>
<evidence type="ECO:0000256" key="7">
    <source>
        <dbReference type="ARBA" id="ARBA00022777"/>
    </source>
</evidence>
<keyword evidence="8 12" id="KW-0067">ATP-binding</keyword>
<dbReference type="GO" id="GO:0005829">
    <property type="term" value="C:cytosol"/>
    <property type="evidence" value="ECO:0007669"/>
    <property type="project" value="TreeGrafter"/>
</dbReference>
<dbReference type="FunFam" id="3.40.50.300:FF:000225">
    <property type="entry name" value="Thymidylate kinase"/>
    <property type="match status" value="1"/>
</dbReference>
<evidence type="ECO:0000256" key="4">
    <source>
        <dbReference type="ARBA" id="ARBA00022679"/>
    </source>
</evidence>
<dbReference type="Proteomes" id="UP000092695">
    <property type="component" value="Chromosome"/>
</dbReference>
<dbReference type="PANTHER" id="PTHR10344">
    <property type="entry name" value="THYMIDYLATE KINASE"/>
    <property type="match status" value="1"/>
</dbReference>
<comment type="similarity">
    <text evidence="1 12">Belongs to the thymidylate kinase family.</text>
</comment>
<dbReference type="GO" id="GO:0005524">
    <property type="term" value="F:ATP binding"/>
    <property type="evidence" value="ECO:0007669"/>
    <property type="project" value="UniProtKB-UniRule"/>
</dbReference>
<dbReference type="SUPFAM" id="SSF52540">
    <property type="entry name" value="P-loop containing nucleoside triphosphate hydrolases"/>
    <property type="match status" value="1"/>
</dbReference>
<evidence type="ECO:0000256" key="11">
    <source>
        <dbReference type="ARBA" id="ARBA00057735"/>
    </source>
</evidence>
<dbReference type="AlphaFoldDB" id="A0A193LGA6"/>
<evidence type="ECO:0000256" key="8">
    <source>
        <dbReference type="ARBA" id="ARBA00022840"/>
    </source>
</evidence>
<evidence type="ECO:0000256" key="6">
    <source>
        <dbReference type="ARBA" id="ARBA00022741"/>
    </source>
</evidence>
<evidence type="ECO:0000256" key="12">
    <source>
        <dbReference type="HAMAP-Rule" id="MF_00165"/>
    </source>
</evidence>
<dbReference type="InterPro" id="IPR027417">
    <property type="entry name" value="P-loop_NTPase"/>
</dbReference>
<dbReference type="OrthoDB" id="9774907at2"/>
<dbReference type="HAMAP" id="MF_00165">
    <property type="entry name" value="Thymidylate_kinase"/>
    <property type="match status" value="1"/>
</dbReference>
<name>A0A193LGA6_9GAMM</name>
<dbReference type="Pfam" id="PF02223">
    <property type="entry name" value="Thymidylate_kin"/>
    <property type="match status" value="1"/>
</dbReference>
<proteinExistence type="inferred from homology"/>
<comment type="catalytic activity">
    <reaction evidence="10 12">
        <text>dTMP + ATP = dTDP + ADP</text>
        <dbReference type="Rhea" id="RHEA:13517"/>
        <dbReference type="ChEBI" id="CHEBI:30616"/>
        <dbReference type="ChEBI" id="CHEBI:58369"/>
        <dbReference type="ChEBI" id="CHEBI:63528"/>
        <dbReference type="ChEBI" id="CHEBI:456216"/>
        <dbReference type="EC" id="2.7.4.9"/>
    </reaction>
</comment>
<dbReference type="GO" id="GO:0006227">
    <property type="term" value="P:dUDP biosynthetic process"/>
    <property type="evidence" value="ECO:0007669"/>
    <property type="project" value="TreeGrafter"/>
</dbReference>
<dbReference type="EC" id="2.7.4.9" evidence="2 12"/>
<dbReference type="PANTHER" id="PTHR10344:SF4">
    <property type="entry name" value="UMP-CMP KINASE 2, MITOCHONDRIAL"/>
    <property type="match status" value="1"/>
</dbReference>
<evidence type="ECO:0000256" key="2">
    <source>
        <dbReference type="ARBA" id="ARBA00012980"/>
    </source>
</evidence>
<reference evidence="14 15" key="1">
    <citation type="submission" date="2016-06" db="EMBL/GenBank/DDBJ databases">
        <title>Complete genome sequence of a deep-branching marine Gamma Proteobacterium Woeseia oceani type strain XK5.</title>
        <authorList>
            <person name="Mu D."/>
            <person name="Du Z."/>
        </authorList>
    </citation>
    <scope>NUCLEOTIDE SEQUENCE [LARGE SCALE GENOMIC DNA]</scope>
    <source>
        <strain evidence="14 15">XK5</strain>
    </source>
</reference>
<dbReference type="NCBIfam" id="TIGR00041">
    <property type="entry name" value="DTMP_kinase"/>
    <property type="match status" value="1"/>
</dbReference>
<evidence type="ECO:0000256" key="5">
    <source>
        <dbReference type="ARBA" id="ARBA00022727"/>
    </source>
</evidence>
<gene>
    <name evidence="12" type="primary">tmk</name>
    <name evidence="14" type="ORF">BA177_09470</name>
</gene>
<feature type="binding site" evidence="12">
    <location>
        <begin position="31"/>
        <end position="38"/>
    </location>
    <ligand>
        <name>ATP</name>
        <dbReference type="ChEBI" id="CHEBI:30616"/>
    </ligand>
</feature>
<dbReference type="InterPro" id="IPR018094">
    <property type="entry name" value="Thymidylate_kinase"/>
</dbReference>
<keyword evidence="6 12" id="KW-0547">Nucleotide-binding</keyword>
<dbReference type="GO" id="GO:0004798">
    <property type="term" value="F:dTMP kinase activity"/>
    <property type="evidence" value="ECO:0007669"/>
    <property type="project" value="UniProtKB-UniRule"/>
</dbReference>
<keyword evidence="5 12" id="KW-0545">Nucleotide biosynthesis</keyword>
<dbReference type="STRING" id="1548547.BA177_09470"/>
<evidence type="ECO:0000313" key="15">
    <source>
        <dbReference type="Proteomes" id="UP000092695"/>
    </source>
</evidence>
<keyword evidence="7 12" id="KW-0418">Kinase</keyword>
<evidence type="ECO:0000256" key="1">
    <source>
        <dbReference type="ARBA" id="ARBA00009776"/>
    </source>
</evidence>